<evidence type="ECO:0008006" key="3">
    <source>
        <dbReference type="Google" id="ProtNLM"/>
    </source>
</evidence>
<protein>
    <recommendedName>
        <fullName evidence="3">DUF2154 domain-containing protein</fullName>
    </recommendedName>
</protein>
<accession>A0ABW1H9F6</accession>
<reference evidence="2" key="1">
    <citation type="journal article" date="2019" name="Int. J. Syst. Evol. Microbiol.">
        <title>The Global Catalogue of Microorganisms (GCM) 10K type strain sequencing project: providing services to taxonomists for standard genome sequencing and annotation.</title>
        <authorList>
            <consortium name="The Broad Institute Genomics Platform"/>
            <consortium name="The Broad Institute Genome Sequencing Center for Infectious Disease"/>
            <person name="Wu L."/>
            <person name="Ma J."/>
        </authorList>
    </citation>
    <scope>NUCLEOTIDE SEQUENCE [LARGE SCALE GENOMIC DNA]</scope>
    <source>
        <strain evidence="2">CGMCC 4.7144</strain>
    </source>
</reference>
<organism evidence="1 2">
    <name type="scientific">Micromonospora vulcania</name>
    <dbReference type="NCBI Taxonomy" id="1441873"/>
    <lineage>
        <taxon>Bacteria</taxon>
        <taxon>Bacillati</taxon>
        <taxon>Actinomycetota</taxon>
        <taxon>Actinomycetes</taxon>
        <taxon>Micromonosporales</taxon>
        <taxon>Micromonosporaceae</taxon>
        <taxon>Micromonospora</taxon>
    </lineage>
</organism>
<comment type="caution">
    <text evidence="1">The sequence shown here is derived from an EMBL/GenBank/DDBJ whole genome shotgun (WGS) entry which is preliminary data.</text>
</comment>
<name>A0ABW1H9F6_9ACTN</name>
<gene>
    <name evidence="1" type="ORF">ACFQGL_17230</name>
</gene>
<evidence type="ECO:0000313" key="2">
    <source>
        <dbReference type="Proteomes" id="UP001596226"/>
    </source>
</evidence>
<dbReference type="EMBL" id="JBHSQS010000009">
    <property type="protein sequence ID" value="MFC5925089.1"/>
    <property type="molecule type" value="Genomic_DNA"/>
</dbReference>
<proteinExistence type="predicted"/>
<keyword evidence="2" id="KW-1185">Reference proteome</keyword>
<evidence type="ECO:0000313" key="1">
    <source>
        <dbReference type="EMBL" id="MFC5925089.1"/>
    </source>
</evidence>
<dbReference type="Proteomes" id="UP001596226">
    <property type="component" value="Unassembled WGS sequence"/>
</dbReference>
<dbReference type="RefSeq" id="WP_377512906.1">
    <property type="nucleotide sequence ID" value="NZ_JBHSQS010000009.1"/>
</dbReference>
<sequence>MDAPRGWSVGARLLLAAAVVVLLLGTAAVVVIVADPDRLGTAYSGAPANPGDPAVSDVRPGDEGAVAAGEQMLTAPLAGRRQATFVLADGLSSFELRVADLGEDLYRISSPAGSGLVARPELLGETVRLGLAPTGASGARAVRVLLSERVGWRLQLAGGVSSQVLDLTRARLLGVDLAGGSARTELLLPPVSGTMIVRLTGGASQLDVRVSGEPPVRVRAGAGAGSVIVGDERWSGVAAGALLGTPGWDRSADRLYLDLVAGAGTVTVAPGAR</sequence>